<dbReference type="GO" id="GO:0016740">
    <property type="term" value="F:transferase activity"/>
    <property type="evidence" value="ECO:0007669"/>
    <property type="project" value="UniProtKB-KW"/>
</dbReference>
<protein>
    <submittedName>
        <fullName evidence="6">Glutathione S-transferase</fullName>
    </submittedName>
</protein>
<proteinExistence type="inferred from homology"/>
<dbReference type="AlphaFoldDB" id="A0A125Q976"/>
<dbReference type="SFLD" id="SFLDG00358">
    <property type="entry name" value="Main_(cytGST)"/>
    <property type="match status" value="1"/>
</dbReference>
<dbReference type="SFLD" id="SFLDG01151">
    <property type="entry name" value="Main.2:_Nu-like"/>
    <property type="match status" value="1"/>
</dbReference>
<comment type="caution">
    <text evidence="6">The sequence shown here is derived from an EMBL/GenBank/DDBJ whole genome shotgun (WGS) entry which is preliminary data.</text>
</comment>
<dbReference type="Pfam" id="PF02798">
    <property type="entry name" value="GST_N"/>
    <property type="match status" value="1"/>
</dbReference>
<comment type="similarity">
    <text evidence="1 3">Belongs to the GST superfamily.</text>
</comment>
<dbReference type="InterPro" id="IPR036249">
    <property type="entry name" value="Thioredoxin-like_sf"/>
</dbReference>
<dbReference type="Gene3D" id="1.20.1050.10">
    <property type="match status" value="1"/>
</dbReference>
<dbReference type="OrthoDB" id="9803562at2"/>
<dbReference type="PANTHER" id="PTHR44051">
    <property type="entry name" value="GLUTATHIONE S-TRANSFERASE-RELATED"/>
    <property type="match status" value="1"/>
</dbReference>
<feature type="domain" description="GST C-terminal" evidence="5">
    <location>
        <begin position="84"/>
        <end position="211"/>
    </location>
</feature>
<dbReference type="InterPro" id="IPR040079">
    <property type="entry name" value="Glutathione_S-Trfase"/>
</dbReference>
<dbReference type="Pfam" id="PF00043">
    <property type="entry name" value="GST_C"/>
    <property type="match status" value="1"/>
</dbReference>
<dbReference type="PROSITE" id="PS50405">
    <property type="entry name" value="GST_CTER"/>
    <property type="match status" value="1"/>
</dbReference>
<evidence type="ECO:0000259" key="4">
    <source>
        <dbReference type="PROSITE" id="PS50404"/>
    </source>
</evidence>
<dbReference type="InterPro" id="IPR010987">
    <property type="entry name" value="Glutathione-S-Trfase_C-like"/>
</dbReference>
<dbReference type="Gene3D" id="3.40.30.10">
    <property type="entry name" value="Glutaredoxin"/>
    <property type="match status" value="1"/>
</dbReference>
<evidence type="ECO:0000256" key="1">
    <source>
        <dbReference type="ARBA" id="ARBA00007409"/>
    </source>
</evidence>
<evidence type="ECO:0000256" key="2">
    <source>
        <dbReference type="ARBA" id="ARBA00022679"/>
    </source>
</evidence>
<dbReference type="RefSeq" id="WP_066506633.1">
    <property type="nucleotide sequence ID" value="NZ_LNCU01000049.1"/>
</dbReference>
<dbReference type="CDD" id="cd03048">
    <property type="entry name" value="GST_N_Ure2p_like"/>
    <property type="match status" value="1"/>
</dbReference>
<reference evidence="6 7" key="1">
    <citation type="submission" date="2015-11" db="EMBL/GenBank/DDBJ databases">
        <title>Draft Genome Sequence of the Strain BR 10303 (Bradyrhizobium sp.) isolated from nodules of Centrolobium paraense.</title>
        <authorList>
            <person name="Zelli J.E."/>
            <person name="Simoes-Araujo J.L."/>
            <person name="Barauna A.C."/>
            <person name="Silva K."/>
        </authorList>
    </citation>
    <scope>NUCLEOTIDE SEQUENCE [LARGE SCALE GENOMIC DNA]</scope>
    <source>
        <strain evidence="6 7">BR 10303</strain>
    </source>
</reference>
<feature type="domain" description="GST N-terminal" evidence="4">
    <location>
        <begin position="1"/>
        <end position="80"/>
    </location>
</feature>
<evidence type="ECO:0000313" key="7">
    <source>
        <dbReference type="Proteomes" id="UP000057737"/>
    </source>
</evidence>
<evidence type="ECO:0000313" key="6">
    <source>
        <dbReference type="EMBL" id="KWV56480.1"/>
    </source>
</evidence>
<dbReference type="EMBL" id="LNCU01000049">
    <property type="protein sequence ID" value="KWV56480.1"/>
    <property type="molecule type" value="Genomic_DNA"/>
</dbReference>
<dbReference type="SFLD" id="SFLDS00019">
    <property type="entry name" value="Glutathione_Transferase_(cytos"/>
    <property type="match status" value="1"/>
</dbReference>
<dbReference type="InterPro" id="IPR004046">
    <property type="entry name" value="GST_C"/>
</dbReference>
<evidence type="ECO:0000259" key="5">
    <source>
        <dbReference type="PROSITE" id="PS50405"/>
    </source>
</evidence>
<organism evidence="6 7">
    <name type="scientific">Bradyrhizobium macuxiense</name>
    <dbReference type="NCBI Taxonomy" id="1755647"/>
    <lineage>
        <taxon>Bacteria</taxon>
        <taxon>Pseudomonadati</taxon>
        <taxon>Pseudomonadota</taxon>
        <taxon>Alphaproteobacteria</taxon>
        <taxon>Hyphomicrobiales</taxon>
        <taxon>Nitrobacteraceae</taxon>
        <taxon>Bradyrhizobium</taxon>
    </lineage>
</organism>
<dbReference type="InterPro" id="IPR004045">
    <property type="entry name" value="Glutathione_S-Trfase_N"/>
</dbReference>
<dbReference type="SUPFAM" id="SSF52833">
    <property type="entry name" value="Thioredoxin-like"/>
    <property type="match status" value="1"/>
</dbReference>
<sequence length="228" mass="25749">MIKFYFNGAPNPNKVALFLEESGLPFEAIPVDTRKGDQFAPDFLKVNPNAKVPAIDDDGIFVFDSNAILLYLAEEHGKFLPANTPANRAATLSWLMFIATGLGPYSGQAVHFKHFAPKDLDYANNRYQYEAHRHYKILDDHLAKSRYMVGDSYTIVDMAFWGWARMAPFVLGEEGYAKYPNVKRLVDEISARPAAARAIALKDKHTFKTEMDDEARNIMFGHLKNKVA</sequence>
<dbReference type="PROSITE" id="PS50404">
    <property type="entry name" value="GST_NTER"/>
    <property type="match status" value="1"/>
</dbReference>
<name>A0A125Q976_9BRAD</name>
<dbReference type="InterPro" id="IPR036282">
    <property type="entry name" value="Glutathione-S-Trfase_C_sf"/>
</dbReference>
<dbReference type="FunFam" id="3.40.30.10:FF:000039">
    <property type="entry name" value="Glutathione S-transferase domain"/>
    <property type="match status" value="1"/>
</dbReference>
<dbReference type="Proteomes" id="UP000057737">
    <property type="component" value="Unassembled WGS sequence"/>
</dbReference>
<dbReference type="PANTHER" id="PTHR44051:SF19">
    <property type="entry name" value="DISULFIDE-BOND OXIDOREDUCTASE YFCG"/>
    <property type="match status" value="1"/>
</dbReference>
<dbReference type="SUPFAM" id="SSF47616">
    <property type="entry name" value="GST C-terminal domain-like"/>
    <property type="match status" value="1"/>
</dbReference>
<gene>
    <name evidence="6" type="ORF">AS156_04530</name>
</gene>
<accession>A0A125Q976</accession>
<keyword evidence="7" id="KW-1185">Reference proteome</keyword>
<evidence type="ECO:0000256" key="3">
    <source>
        <dbReference type="RuleBase" id="RU003494"/>
    </source>
</evidence>
<keyword evidence="2 6" id="KW-0808">Transferase</keyword>